<dbReference type="RefSeq" id="WP_159764294.1">
    <property type="nucleotide sequence ID" value="NZ_WUUT01000004.1"/>
</dbReference>
<sequence length="143" mass="15406">MSSESRPNVDHDPHADCTACGAALAEQRLALQTYPEAGENSIAGLSAGGLLYCPDCASEPVELLAAWDDHAHPPIDADRSIGGGYREIRDRCSFCAEELGSAPVVGVELYRRPSDTLPAYANYTLCSDCKEVFEEFLANVRGR</sequence>
<gene>
    <name evidence="1" type="ORF">GRX03_11185</name>
</gene>
<dbReference type="Proteomes" id="UP000466535">
    <property type="component" value="Unassembled WGS sequence"/>
</dbReference>
<reference evidence="1 2" key="1">
    <citation type="submission" date="2019-12" db="EMBL/GenBank/DDBJ databases">
        <title>Isolation and characterization of three novel carbon monoxide-oxidizing members of Halobacteria from salione crusts and soils.</title>
        <authorList>
            <person name="Myers M.R."/>
            <person name="King G.M."/>
        </authorList>
    </citation>
    <scope>NUCLEOTIDE SEQUENCE [LARGE SCALE GENOMIC DNA]</scope>
    <source>
        <strain evidence="1 2">WSH3</strain>
    </source>
</reference>
<accession>A0A6B0TA95</accession>
<name>A0A6B0TA95_9EURY</name>
<proteinExistence type="predicted"/>
<protein>
    <submittedName>
        <fullName evidence="1">Uncharacterized protein</fullName>
    </submittedName>
</protein>
<dbReference type="EMBL" id="WUUT01000004">
    <property type="protein sequence ID" value="MXR52161.1"/>
    <property type="molecule type" value="Genomic_DNA"/>
</dbReference>
<dbReference type="AlphaFoldDB" id="A0A6B0TA95"/>
<keyword evidence="2" id="KW-1185">Reference proteome</keyword>
<organism evidence="1 2">
    <name type="scientific">Halovenus carboxidivorans</name>
    <dbReference type="NCBI Taxonomy" id="2692199"/>
    <lineage>
        <taxon>Archaea</taxon>
        <taxon>Methanobacteriati</taxon>
        <taxon>Methanobacteriota</taxon>
        <taxon>Stenosarchaea group</taxon>
        <taxon>Halobacteria</taxon>
        <taxon>Halobacteriales</taxon>
        <taxon>Haloarculaceae</taxon>
        <taxon>Halovenus</taxon>
    </lineage>
</organism>
<evidence type="ECO:0000313" key="2">
    <source>
        <dbReference type="Proteomes" id="UP000466535"/>
    </source>
</evidence>
<dbReference type="OrthoDB" id="386763at2157"/>
<comment type="caution">
    <text evidence="1">The sequence shown here is derived from an EMBL/GenBank/DDBJ whole genome shotgun (WGS) entry which is preliminary data.</text>
</comment>
<evidence type="ECO:0000313" key="1">
    <source>
        <dbReference type="EMBL" id="MXR52161.1"/>
    </source>
</evidence>